<dbReference type="Proteomes" id="UP001317822">
    <property type="component" value="Chromosome"/>
</dbReference>
<gene>
    <name evidence="3" type="ORF">LA521A_18620</name>
</gene>
<dbReference type="Gene3D" id="2.60.40.1610">
    <property type="entry name" value="Domain of unknown function DUF1254"/>
    <property type="match status" value="1"/>
</dbReference>
<dbReference type="InterPro" id="IPR010679">
    <property type="entry name" value="DUF1254"/>
</dbReference>
<evidence type="ECO:0000259" key="1">
    <source>
        <dbReference type="Pfam" id="PF06742"/>
    </source>
</evidence>
<proteinExistence type="predicted"/>
<sequence length="510" mass="55543">MRSLHIAVAAFASSAVLLTSCQRTDTPPSTAASPTTVAPAETVATTQVPAPNSAAGIAGTPSGTVMTPGYIETMGRMIYVWGWPLVNHYNRAMALADLPEPGRNGGVLPVAPPGSISMLTDYIQADQKFVTCPNQDTVYGAGYQHLDTQPVVIQVPDFGKRFFVYQMADSRTESFCSIGQQYGSKPGFYLLVGPKWKGDVPKGITATCRSSTDLVAVLPRIFMDDTPEDRAIVRPLVNQVVLYPLDQFDGKMKVKDWSKTPVFPAPKVEGPGEMKFVLPEKFFDELPAVMKGVPPLPGEEALYATAQSLLDAAAKDPKIKEQLTRIAVATEKDVIAPLFEFRNNGRPVGNGWTSPPNGARWGFDYLSRTASAKSNIYDNAPNETRYIYTDVDASGTRLNGASGSAYTVTFPKGQTPPVKGFWSLTLYNKHHLFEPNSLNRFGVGTKNKDLKLGEDGSLTLYVQHASPGPDLESNWLPAPADEFSLYIRAYWPEAAITEGRWTPPAVTRVR</sequence>
<evidence type="ECO:0000259" key="2">
    <source>
        <dbReference type="Pfam" id="PF06863"/>
    </source>
</evidence>
<dbReference type="RefSeq" id="WP_281778652.1">
    <property type="nucleotide sequence ID" value="NZ_AP027041.1"/>
</dbReference>
<dbReference type="InterPro" id="IPR037050">
    <property type="entry name" value="DUF1254_sf"/>
</dbReference>
<feature type="domain" description="DUF1214" evidence="1">
    <location>
        <begin position="384"/>
        <end position="493"/>
    </location>
</feature>
<dbReference type="Pfam" id="PF06863">
    <property type="entry name" value="DUF1254"/>
    <property type="match status" value="1"/>
</dbReference>
<protein>
    <submittedName>
        <fullName evidence="3">DUF1214 domain-containing protein</fullName>
    </submittedName>
</protein>
<evidence type="ECO:0000313" key="3">
    <source>
        <dbReference type="EMBL" id="BDU16661.1"/>
    </source>
</evidence>
<dbReference type="InterPro" id="IPR010621">
    <property type="entry name" value="DUF1214"/>
</dbReference>
<organism evidence="3 4">
    <name type="scientific">Lysobacter auxotrophicus</name>
    <dbReference type="NCBI Taxonomy" id="2992573"/>
    <lineage>
        <taxon>Bacteria</taxon>
        <taxon>Pseudomonadati</taxon>
        <taxon>Pseudomonadota</taxon>
        <taxon>Gammaproteobacteria</taxon>
        <taxon>Lysobacterales</taxon>
        <taxon>Lysobacteraceae</taxon>
        <taxon>Lysobacter</taxon>
    </lineage>
</organism>
<dbReference type="PANTHER" id="PTHR36509">
    <property type="entry name" value="BLL3101 PROTEIN"/>
    <property type="match status" value="1"/>
</dbReference>
<dbReference type="EMBL" id="AP027041">
    <property type="protein sequence ID" value="BDU16661.1"/>
    <property type="molecule type" value="Genomic_DNA"/>
</dbReference>
<dbReference type="PROSITE" id="PS51257">
    <property type="entry name" value="PROKAR_LIPOPROTEIN"/>
    <property type="match status" value="1"/>
</dbReference>
<evidence type="ECO:0000313" key="4">
    <source>
        <dbReference type="Proteomes" id="UP001317822"/>
    </source>
</evidence>
<accession>A0ABM8DDM7</accession>
<dbReference type="SUPFAM" id="SSF160935">
    <property type="entry name" value="VPA0735-like"/>
    <property type="match status" value="1"/>
</dbReference>
<dbReference type="PANTHER" id="PTHR36509:SF2">
    <property type="entry name" value="BLL3101 PROTEIN"/>
    <property type="match status" value="1"/>
</dbReference>
<reference evidence="3 4" key="1">
    <citation type="journal article" date="2023" name="Int. J. Syst. Evol. Microbiol.">
        <title>Physiological and genomic analyses of cobalamin (vitamin B12)-auxotrophy of Lysobacter auxotrophicus sp. nov., a methionine-auxotrophic chitinolytic bacterium isolated from chitin-treated soil.</title>
        <authorList>
            <person name="Saito A."/>
            <person name="Dohra H."/>
            <person name="Hamada M."/>
            <person name="Moriuchi R."/>
            <person name="Kotsuchibashi Y."/>
            <person name="Mori K."/>
        </authorList>
    </citation>
    <scope>NUCLEOTIDE SEQUENCE [LARGE SCALE GENOMIC DNA]</scope>
    <source>
        <strain evidence="3 4">5-21a</strain>
    </source>
</reference>
<dbReference type="Gene3D" id="2.60.120.600">
    <property type="entry name" value="Domain of unknown function DUF1214, C-terminal domain"/>
    <property type="match status" value="1"/>
</dbReference>
<dbReference type="Pfam" id="PF06742">
    <property type="entry name" value="DUF1214"/>
    <property type="match status" value="1"/>
</dbReference>
<name>A0ABM8DDM7_9GAMM</name>
<keyword evidence="4" id="KW-1185">Reference proteome</keyword>
<feature type="domain" description="DUF1254" evidence="2">
    <location>
        <begin position="115"/>
        <end position="244"/>
    </location>
</feature>
<dbReference type="InterPro" id="IPR037049">
    <property type="entry name" value="DUF1214_C_sf"/>
</dbReference>